<evidence type="ECO:0000313" key="8">
    <source>
        <dbReference type="Proteomes" id="UP000524246"/>
    </source>
</evidence>
<dbReference type="Pfam" id="PF02545">
    <property type="entry name" value="Maf"/>
    <property type="match status" value="1"/>
</dbReference>
<keyword evidence="5 6" id="KW-0546">Nucleotide metabolism</keyword>
<comment type="similarity">
    <text evidence="6">Belongs to the Maf family. YhdE subfamily.</text>
</comment>
<gene>
    <name evidence="7" type="ORF">GYA55_11225</name>
</gene>
<accession>A0A7X9FTQ7</accession>
<evidence type="ECO:0000256" key="6">
    <source>
        <dbReference type="HAMAP-Rule" id="MF_00528"/>
    </source>
</evidence>
<evidence type="ECO:0000313" key="7">
    <source>
        <dbReference type="EMBL" id="NMC63723.1"/>
    </source>
</evidence>
<comment type="catalytic activity">
    <reaction evidence="6">
        <text>UTP + H2O = UMP + diphosphate + H(+)</text>
        <dbReference type="Rhea" id="RHEA:29395"/>
        <dbReference type="ChEBI" id="CHEBI:15377"/>
        <dbReference type="ChEBI" id="CHEBI:15378"/>
        <dbReference type="ChEBI" id="CHEBI:33019"/>
        <dbReference type="ChEBI" id="CHEBI:46398"/>
        <dbReference type="ChEBI" id="CHEBI:57865"/>
        <dbReference type="EC" id="3.6.1.9"/>
    </reaction>
</comment>
<evidence type="ECO:0000256" key="2">
    <source>
        <dbReference type="ARBA" id="ARBA00004496"/>
    </source>
</evidence>
<dbReference type="GO" id="GO:0047429">
    <property type="term" value="F:nucleoside triphosphate diphosphatase activity"/>
    <property type="evidence" value="ECO:0007669"/>
    <property type="project" value="UniProtKB-EC"/>
</dbReference>
<dbReference type="EMBL" id="JAAZON010000513">
    <property type="protein sequence ID" value="NMC63723.1"/>
    <property type="molecule type" value="Genomic_DNA"/>
</dbReference>
<reference evidence="7 8" key="1">
    <citation type="journal article" date="2020" name="Biotechnol. Biofuels">
        <title>New insights from the biogas microbiome by comprehensive genome-resolved metagenomics of nearly 1600 species originating from multiple anaerobic digesters.</title>
        <authorList>
            <person name="Campanaro S."/>
            <person name="Treu L."/>
            <person name="Rodriguez-R L.M."/>
            <person name="Kovalovszki A."/>
            <person name="Ziels R.M."/>
            <person name="Maus I."/>
            <person name="Zhu X."/>
            <person name="Kougias P.G."/>
            <person name="Basile A."/>
            <person name="Luo G."/>
            <person name="Schluter A."/>
            <person name="Konstantinidis K.T."/>
            <person name="Angelidaki I."/>
        </authorList>
    </citation>
    <scope>NUCLEOTIDE SEQUENCE [LARGE SCALE GENOMIC DNA]</scope>
    <source>
        <strain evidence="7">AS27yjCOA_65</strain>
    </source>
</reference>
<protein>
    <recommendedName>
        <fullName evidence="6">dTTP/UTP pyrophosphatase</fullName>
        <shortName evidence="6">dTTPase/UTPase</shortName>
        <ecNumber evidence="6">3.6.1.9</ecNumber>
    </recommendedName>
    <alternativeName>
        <fullName evidence="6">Nucleoside triphosphate pyrophosphatase</fullName>
    </alternativeName>
    <alternativeName>
        <fullName evidence="6">Nucleotide pyrophosphatase</fullName>
        <shortName evidence="6">Nucleotide PPase</shortName>
    </alternativeName>
</protein>
<dbReference type="GO" id="GO:0009117">
    <property type="term" value="P:nucleotide metabolic process"/>
    <property type="evidence" value="ECO:0007669"/>
    <property type="project" value="UniProtKB-KW"/>
</dbReference>
<evidence type="ECO:0000256" key="3">
    <source>
        <dbReference type="ARBA" id="ARBA00022490"/>
    </source>
</evidence>
<dbReference type="HAMAP" id="MF_00528">
    <property type="entry name" value="Maf"/>
    <property type="match status" value="1"/>
</dbReference>
<dbReference type="Gene3D" id="3.90.950.10">
    <property type="match status" value="1"/>
</dbReference>
<comment type="subcellular location">
    <subcellularLocation>
        <location evidence="2 6">Cytoplasm</location>
    </subcellularLocation>
</comment>
<comment type="caution">
    <text evidence="7">The sequence shown here is derived from an EMBL/GenBank/DDBJ whole genome shotgun (WGS) entry which is preliminary data.</text>
</comment>
<evidence type="ECO:0000256" key="5">
    <source>
        <dbReference type="ARBA" id="ARBA00023080"/>
    </source>
</evidence>
<dbReference type="PANTHER" id="PTHR43213">
    <property type="entry name" value="BIFUNCTIONAL DTTP/UTP PYROPHOSPHATASE/METHYLTRANSFERASE PROTEIN-RELATED"/>
    <property type="match status" value="1"/>
</dbReference>
<dbReference type="AlphaFoldDB" id="A0A7X9FTQ7"/>
<name>A0A7X9FTQ7_9DELT</name>
<dbReference type="GO" id="GO:0005737">
    <property type="term" value="C:cytoplasm"/>
    <property type="evidence" value="ECO:0007669"/>
    <property type="project" value="UniProtKB-SubCell"/>
</dbReference>
<dbReference type="Proteomes" id="UP000524246">
    <property type="component" value="Unassembled WGS sequence"/>
</dbReference>
<dbReference type="EC" id="3.6.1.9" evidence="6"/>
<sequence>MALYQSNDRIILASASPRRKELLLSTGLPFEIEISKHDESSKYGEEPKSYARRIAKEKAECIAKNNQQAWVIGADTIVVLNGKVYGKPENHQEAIQMLETLQGKTHQVIGAFAVLRKDKGIARVESHSTDVTMRPLSKQEIESYVASGEPMDKAGAYAIQGAGASFIEEIRGSCTNVVGLNLSALLRVLVELDVIGSK</sequence>
<dbReference type="PIRSF" id="PIRSF006305">
    <property type="entry name" value="Maf"/>
    <property type="match status" value="1"/>
</dbReference>
<feature type="active site" description="Proton acceptor" evidence="6">
    <location>
        <position position="75"/>
    </location>
</feature>
<dbReference type="PANTHER" id="PTHR43213:SF5">
    <property type="entry name" value="BIFUNCTIONAL DTTP_UTP PYROPHOSPHATASE_METHYLTRANSFERASE PROTEIN-RELATED"/>
    <property type="match status" value="1"/>
</dbReference>
<comment type="cofactor">
    <cofactor evidence="1 6">
        <name>a divalent metal cation</name>
        <dbReference type="ChEBI" id="CHEBI:60240"/>
    </cofactor>
</comment>
<feature type="site" description="Important for substrate specificity" evidence="6">
    <location>
        <position position="160"/>
    </location>
</feature>
<feature type="site" description="Important for substrate specificity" evidence="6">
    <location>
        <position position="76"/>
    </location>
</feature>
<feature type="site" description="Important for substrate specificity" evidence="6">
    <location>
        <position position="18"/>
    </location>
</feature>
<keyword evidence="3 6" id="KW-0963">Cytoplasm</keyword>
<evidence type="ECO:0000256" key="1">
    <source>
        <dbReference type="ARBA" id="ARBA00001968"/>
    </source>
</evidence>
<organism evidence="7 8">
    <name type="scientific">SAR324 cluster bacterium</name>
    <dbReference type="NCBI Taxonomy" id="2024889"/>
    <lineage>
        <taxon>Bacteria</taxon>
        <taxon>Deltaproteobacteria</taxon>
        <taxon>SAR324 cluster</taxon>
    </lineage>
</organism>
<evidence type="ECO:0000256" key="4">
    <source>
        <dbReference type="ARBA" id="ARBA00022801"/>
    </source>
</evidence>
<dbReference type="SUPFAM" id="SSF52972">
    <property type="entry name" value="ITPase-like"/>
    <property type="match status" value="1"/>
</dbReference>
<dbReference type="InterPro" id="IPR029001">
    <property type="entry name" value="ITPase-like_fam"/>
</dbReference>
<comment type="function">
    <text evidence="6">Nucleoside triphosphate pyrophosphatase that hydrolyzes dTTP and UTP. May have a dual role in cell division arrest and in preventing the incorporation of modified nucleotides into cellular nucleic acids.</text>
</comment>
<comment type="caution">
    <text evidence="6">Lacks conserved residue(s) required for the propagation of feature annotation.</text>
</comment>
<dbReference type="CDD" id="cd00555">
    <property type="entry name" value="Maf"/>
    <property type="match status" value="1"/>
</dbReference>
<comment type="catalytic activity">
    <reaction evidence="6">
        <text>dTTP + H2O = dTMP + diphosphate + H(+)</text>
        <dbReference type="Rhea" id="RHEA:28534"/>
        <dbReference type="ChEBI" id="CHEBI:15377"/>
        <dbReference type="ChEBI" id="CHEBI:15378"/>
        <dbReference type="ChEBI" id="CHEBI:33019"/>
        <dbReference type="ChEBI" id="CHEBI:37568"/>
        <dbReference type="ChEBI" id="CHEBI:63528"/>
        <dbReference type="EC" id="3.6.1.9"/>
    </reaction>
</comment>
<proteinExistence type="inferred from homology"/>
<dbReference type="InterPro" id="IPR003697">
    <property type="entry name" value="Maf-like"/>
</dbReference>
<dbReference type="NCBIfam" id="TIGR00172">
    <property type="entry name" value="maf"/>
    <property type="match status" value="1"/>
</dbReference>
<keyword evidence="4 6" id="KW-0378">Hydrolase</keyword>
<dbReference type="FunFam" id="3.90.950.10:FF:000005">
    <property type="entry name" value="7-methyl-GTP pyrophosphatase"/>
    <property type="match status" value="1"/>
</dbReference>